<accession>S5ZP92</accession>
<dbReference type="GO" id="GO:0008106">
    <property type="term" value="F:alcohol dehydrogenase (NADP+) activity"/>
    <property type="evidence" value="ECO:0007669"/>
    <property type="project" value="TreeGrafter"/>
</dbReference>
<dbReference type="GO" id="GO:1990002">
    <property type="term" value="F:methylglyoxal reductase (NADPH) (acetol producing) activity"/>
    <property type="evidence" value="ECO:0007669"/>
    <property type="project" value="TreeGrafter"/>
</dbReference>
<dbReference type="Gene3D" id="1.20.1090.10">
    <property type="entry name" value="Dehydroquinate synthase-like - alpha domain"/>
    <property type="match status" value="1"/>
</dbReference>
<dbReference type="Proteomes" id="UP000015620">
    <property type="component" value="Chromosome"/>
</dbReference>
<dbReference type="InterPro" id="IPR044731">
    <property type="entry name" value="BDH-like"/>
</dbReference>
<dbReference type="PANTHER" id="PTHR43633:SF1">
    <property type="entry name" value="ALCOHOL DEHYDROGENASE YQHD"/>
    <property type="match status" value="1"/>
</dbReference>
<dbReference type="GO" id="GO:1990362">
    <property type="term" value="F:butanol dehydrogenase (NAD+) activity"/>
    <property type="evidence" value="ECO:0007669"/>
    <property type="project" value="InterPro"/>
</dbReference>
<dbReference type="KEGG" id="tped:TPE_1963"/>
<dbReference type="HOGENOM" id="CLU_007207_0_4_12"/>
<dbReference type="STRING" id="1291379.TPE_1963"/>
<dbReference type="CDD" id="cd08187">
    <property type="entry name" value="BDH"/>
    <property type="match status" value="1"/>
</dbReference>
<sequence length="395" mass="43791">MEVFMYDFDFEVPVKILFGKNGVKNLAEEILKYGKRVLLCYGSGSIKKIGLYDEITEQLKSKNIFFKELSGISPNPRINEVEEGVKTVRENNLDFILPVGGGSTIDCAKAVSACVNYRGDAWDIITGKAVIQKALPIGTVLTIAATGSEMNCGAVISNLKTKEKLGFADKLLLPKFSVLNPEYTFSVPKIQTAAGTADIMSHTFECYFSLNDGAFLQDRFAESILKTCIKYGPIAIRDPENYEARANLLWANSWAINGLLDGGKNTAWSVHPMEHELSAFYDITHGIGLAILTPHWLSHCLNSSTVEKIADYGKNVWNLPQDEDVYKTAQDAIQKTHNFFVSLGIPMTLKDVNIGEEHLEEMAEAAIRHRGKNGKIYGFQELTEKDVLAIYKAAM</sequence>
<dbReference type="FunFam" id="3.40.50.1970:FF:000003">
    <property type="entry name" value="Alcohol dehydrogenase, iron-containing"/>
    <property type="match status" value="1"/>
</dbReference>
<keyword evidence="2" id="KW-0560">Oxidoreductase</keyword>
<evidence type="ECO:0000313" key="5">
    <source>
        <dbReference type="EMBL" id="AGT44437.1"/>
    </source>
</evidence>
<dbReference type="InterPro" id="IPR018211">
    <property type="entry name" value="ADH_Fe_CS"/>
</dbReference>
<feature type="domain" description="Alcohol dehydrogenase iron-type/glycerol dehydrogenase GldA" evidence="3">
    <location>
        <begin position="13"/>
        <end position="181"/>
    </location>
</feature>
<comment type="similarity">
    <text evidence="1">Belongs to the iron-containing alcohol dehydrogenase family.</text>
</comment>
<dbReference type="SUPFAM" id="SSF56796">
    <property type="entry name" value="Dehydroquinate synthase-like"/>
    <property type="match status" value="1"/>
</dbReference>
<proteinExistence type="inferred from homology"/>
<dbReference type="InterPro" id="IPR001670">
    <property type="entry name" value="ADH_Fe/GldA"/>
</dbReference>
<evidence type="ECO:0000259" key="3">
    <source>
        <dbReference type="Pfam" id="PF00465"/>
    </source>
</evidence>
<dbReference type="PATRIC" id="fig|1291379.3.peg.1936"/>
<dbReference type="Gene3D" id="3.40.50.1970">
    <property type="match status" value="1"/>
</dbReference>
<dbReference type="PROSITE" id="PS00060">
    <property type="entry name" value="ADH_IRON_2"/>
    <property type="match status" value="1"/>
</dbReference>
<dbReference type="AlphaFoldDB" id="S5ZP92"/>
<reference evidence="5 6" key="1">
    <citation type="journal article" date="2013" name="PLoS ONE">
        <title>Genome-Wide Relatedness of Treponema pedis, from Gingiva and Necrotic Skin Lesions of Pigs, with the Human Oral Pathogen Treponema denticola.</title>
        <authorList>
            <person name="Svartstrom O."/>
            <person name="Mushtaq M."/>
            <person name="Pringle M."/>
            <person name="Segerman B."/>
        </authorList>
    </citation>
    <scope>NUCLEOTIDE SEQUENCE [LARGE SCALE GENOMIC DNA]</scope>
    <source>
        <strain evidence="5">T A4</strain>
    </source>
</reference>
<dbReference type="Pfam" id="PF00465">
    <property type="entry name" value="Fe-ADH"/>
    <property type="match status" value="1"/>
</dbReference>
<dbReference type="GO" id="GO:0005829">
    <property type="term" value="C:cytosol"/>
    <property type="evidence" value="ECO:0007669"/>
    <property type="project" value="TreeGrafter"/>
</dbReference>
<dbReference type="InterPro" id="IPR056798">
    <property type="entry name" value="ADH_Fe_C"/>
</dbReference>
<dbReference type="PANTHER" id="PTHR43633">
    <property type="entry name" value="ALCOHOL DEHYDROGENASE YQHD"/>
    <property type="match status" value="1"/>
</dbReference>
<dbReference type="GO" id="GO:0046872">
    <property type="term" value="F:metal ion binding"/>
    <property type="evidence" value="ECO:0007669"/>
    <property type="project" value="InterPro"/>
</dbReference>
<feature type="domain" description="Fe-containing alcohol dehydrogenase-like C-terminal" evidence="4">
    <location>
        <begin position="192"/>
        <end position="395"/>
    </location>
</feature>
<organism evidence="5 6">
    <name type="scientific">Treponema pedis str. T A4</name>
    <dbReference type="NCBI Taxonomy" id="1291379"/>
    <lineage>
        <taxon>Bacteria</taxon>
        <taxon>Pseudomonadati</taxon>
        <taxon>Spirochaetota</taxon>
        <taxon>Spirochaetia</taxon>
        <taxon>Spirochaetales</taxon>
        <taxon>Treponemataceae</taxon>
        <taxon>Treponema</taxon>
    </lineage>
</organism>
<protein>
    <submittedName>
        <fullName evidence="5">Iron-containing alcohol dehydrogenase</fullName>
    </submittedName>
</protein>
<evidence type="ECO:0000313" key="6">
    <source>
        <dbReference type="Proteomes" id="UP000015620"/>
    </source>
</evidence>
<evidence type="ECO:0000256" key="2">
    <source>
        <dbReference type="ARBA" id="ARBA00023002"/>
    </source>
</evidence>
<dbReference type="Pfam" id="PF25137">
    <property type="entry name" value="ADH_Fe_C"/>
    <property type="match status" value="1"/>
</dbReference>
<evidence type="ECO:0000259" key="4">
    <source>
        <dbReference type="Pfam" id="PF25137"/>
    </source>
</evidence>
<gene>
    <name evidence="5" type="ORF">TPE_1963</name>
</gene>
<evidence type="ECO:0000256" key="1">
    <source>
        <dbReference type="ARBA" id="ARBA00007358"/>
    </source>
</evidence>
<keyword evidence="6" id="KW-1185">Reference proteome</keyword>
<dbReference type="EMBL" id="CP004120">
    <property type="protein sequence ID" value="AGT44437.1"/>
    <property type="molecule type" value="Genomic_DNA"/>
</dbReference>
<name>S5ZP92_9SPIR</name>